<gene>
    <name evidence="4" type="ORF">GUITHDRAFT_105492</name>
</gene>
<proteinExistence type="predicted"/>
<dbReference type="InterPro" id="IPR039893">
    <property type="entry name" value="CEP120-like"/>
</dbReference>
<reference evidence="4 6" key="1">
    <citation type="journal article" date="2012" name="Nature">
        <title>Algal genomes reveal evolutionary mosaicism and the fate of nucleomorphs.</title>
        <authorList>
            <consortium name="DOE Joint Genome Institute"/>
            <person name="Curtis B.A."/>
            <person name="Tanifuji G."/>
            <person name="Burki F."/>
            <person name="Gruber A."/>
            <person name="Irimia M."/>
            <person name="Maruyama S."/>
            <person name="Arias M.C."/>
            <person name="Ball S.G."/>
            <person name="Gile G.H."/>
            <person name="Hirakawa Y."/>
            <person name="Hopkins J.F."/>
            <person name="Kuo A."/>
            <person name="Rensing S.A."/>
            <person name="Schmutz J."/>
            <person name="Symeonidi A."/>
            <person name="Elias M."/>
            <person name="Eveleigh R.J."/>
            <person name="Herman E.K."/>
            <person name="Klute M.J."/>
            <person name="Nakayama T."/>
            <person name="Obornik M."/>
            <person name="Reyes-Prieto A."/>
            <person name="Armbrust E.V."/>
            <person name="Aves S.J."/>
            <person name="Beiko R.G."/>
            <person name="Coutinho P."/>
            <person name="Dacks J.B."/>
            <person name="Durnford D.G."/>
            <person name="Fast N.M."/>
            <person name="Green B.R."/>
            <person name="Grisdale C.J."/>
            <person name="Hempel F."/>
            <person name="Henrissat B."/>
            <person name="Hoppner M.P."/>
            <person name="Ishida K."/>
            <person name="Kim E."/>
            <person name="Koreny L."/>
            <person name="Kroth P.G."/>
            <person name="Liu Y."/>
            <person name="Malik S.B."/>
            <person name="Maier U.G."/>
            <person name="McRose D."/>
            <person name="Mock T."/>
            <person name="Neilson J.A."/>
            <person name="Onodera N.T."/>
            <person name="Poole A.M."/>
            <person name="Pritham E.J."/>
            <person name="Richards T.A."/>
            <person name="Rocap G."/>
            <person name="Roy S.W."/>
            <person name="Sarai C."/>
            <person name="Schaack S."/>
            <person name="Shirato S."/>
            <person name="Slamovits C.H."/>
            <person name="Spencer D.F."/>
            <person name="Suzuki S."/>
            <person name="Worden A.Z."/>
            <person name="Zauner S."/>
            <person name="Barry K."/>
            <person name="Bell C."/>
            <person name="Bharti A.K."/>
            <person name="Crow J.A."/>
            <person name="Grimwood J."/>
            <person name="Kramer R."/>
            <person name="Lindquist E."/>
            <person name="Lucas S."/>
            <person name="Salamov A."/>
            <person name="McFadden G.I."/>
            <person name="Lane C.E."/>
            <person name="Keeling P.J."/>
            <person name="Gray M.W."/>
            <person name="Grigoriev I.V."/>
            <person name="Archibald J.M."/>
        </authorList>
    </citation>
    <scope>NUCLEOTIDE SEQUENCE</scope>
    <source>
        <strain evidence="4 6">CCMP2712</strain>
    </source>
</reference>
<evidence type="ECO:0000256" key="2">
    <source>
        <dbReference type="SAM" id="MobiDB-lite"/>
    </source>
</evidence>
<feature type="domain" description="C2" evidence="3">
    <location>
        <begin position="14"/>
        <end position="144"/>
    </location>
</feature>
<feature type="region of interest" description="Disordered" evidence="2">
    <location>
        <begin position="558"/>
        <end position="578"/>
    </location>
</feature>
<dbReference type="HOGENOM" id="CLU_401976_0_0_1"/>
<dbReference type="OMA" id="CAINVEL"/>
<dbReference type="GO" id="GO:0010564">
    <property type="term" value="P:regulation of cell cycle process"/>
    <property type="evidence" value="ECO:0007669"/>
    <property type="project" value="TreeGrafter"/>
</dbReference>
<keyword evidence="6" id="KW-1185">Reference proteome</keyword>
<feature type="compositionally biased region" description="Basic and acidic residues" evidence="2">
    <location>
        <begin position="609"/>
        <end position="626"/>
    </location>
</feature>
<evidence type="ECO:0000313" key="5">
    <source>
        <dbReference type="EnsemblProtists" id="EKX48868"/>
    </source>
</evidence>
<keyword evidence="1" id="KW-0175">Coiled coil</keyword>
<name>L1JK29_GUITC</name>
<feature type="compositionally biased region" description="Basic and acidic residues" evidence="2">
    <location>
        <begin position="246"/>
        <end position="271"/>
    </location>
</feature>
<dbReference type="EMBL" id="JH992984">
    <property type="protein sequence ID" value="EKX48868.1"/>
    <property type="molecule type" value="Genomic_DNA"/>
</dbReference>
<dbReference type="eggNOG" id="ENOG502QPT0">
    <property type="taxonomic scope" value="Eukaryota"/>
</dbReference>
<evidence type="ECO:0000259" key="3">
    <source>
        <dbReference type="PROSITE" id="PS50004"/>
    </source>
</evidence>
<reference evidence="6" key="2">
    <citation type="submission" date="2012-11" db="EMBL/GenBank/DDBJ databases">
        <authorList>
            <person name="Kuo A."/>
            <person name="Curtis B.A."/>
            <person name="Tanifuji G."/>
            <person name="Burki F."/>
            <person name="Gruber A."/>
            <person name="Irimia M."/>
            <person name="Maruyama S."/>
            <person name="Arias M.C."/>
            <person name="Ball S.G."/>
            <person name="Gile G.H."/>
            <person name="Hirakawa Y."/>
            <person name="Hopkins J.F."/>
            <person name="Rensing S.A."/>
            <person name="Schmutz J."/>
            <person name="Symeonidi A."/>
            <person name="Elias M."/>
            <person name="Eveleigh R.J."/>
            <person name="Herman E.K."/>
            <person name="Klute M.J."/>
            <person name="Nakayama T."/>
            <person name="Obornik M."/>
            <person name="Reyes-Prieto A."/>
            <person name="Armbrust E.V."/>
            <person name="Aves S.J."/>
            <person name="Beiko R.G."/>
            <person name="Coutinho P."/>
            <person name="Dacks J.B."/>
            <person name="Durnford D.G."/>
            <person name="Fast N.M."/>
            <person name="Green B.R."/>
            <person name="Grisdale C."/>
            <person name="Hempe F."/>
            <person name="Henrissat B."/>
            <person name="Hoppner M.P."/>
            <person name="Ishida K.-I."/>
            <person name="Kim E."/>
            <person name="Koreny L."/>
            <person name="Kroth P.G."/>
            <person name="Liu Y."/>
            <person name="Malik S.-B."/>
            <person name="Maier U.G."/>
            <person name="McRose D."/>
            <person name="Mock T."/>
            <person name="Neilson J.A."/>
            <person name="Onodera N.T."/>
            <person name="Poole A.M."/>
            <person name="Pritham E.J."/>
            <person name="Richards T.A."/>
            <person name="Rocap G."/>
            <person name="Roy S.W."/>
            <person name="Sarai C."/>
            <person name="Schaack S."/>
            <person name="Shirato S."/>
            <person name="Slamovits C.H."/>
            <person name="Spencer D.F."/>
            <person name="Suzuki S."/>
            <person name="Worden A.Z."/>
            <person name="Zauner S."/>
            <person name="Barry K."/>
            <person name="Bell C."/>
            <person name="Bharti A.K."/>
            <person name="Crow J.A."/>
            <person name="Grimwood J."/>
            <person name="Kramer R."/>
            <person name="Lindquist E."/>
            <person name="Lucas S."/>
            <person name="Salamov A."/>
            <person name="McFadden G.I."/>
            <person name="Lane C.E."/>
            <person name="Keeling P.J."/>
            <person name="Gray M.W."/>
            <person name="Grigoriev I.V."/>
            <person name="Archibald J.M."/>
        </authorList>
    </citation>
    <scope>NUCLEOTIDE SEQUENCE</scope>
    <source>
        <strain evidence="6">CCMP2712</strain>
    </source>
</reference>
<evidence type="ECO:0000313" key="6">
    <source>
        <dbReference type="Proteomes" id="UP000011087"/>
    </source>
</evidence>
<evidence type="ECO:0000256" key="1">
    <source>
        <dbReference type="SAM" id="Coils"/>
    </source>
</evidence>
<dbReference type="AlphaFoldDB" id="L1JK29"/>
<feature type="region of interest" description="Disordered" evidence="2">
    <location>
        <begin position="230"/>
        <end position="303"/>
    </location>
</feature>
<dbReference type="PANTHER" id="PTHR21574">
    <property type="entry name" value="CENTROSOMAL PROTEIN OF 120 KDA"/>
    <property type="match status" value="1"/>
</dbReference>
<dbReference type="EnsemblProtists" id="EKX48868">
    <property type="protein sequence ID" value="EKX48868"/>
    <property type="gene ID" value="GUITHDRAFT_105492"/>
</dbReference>
<reference evidence="5" key="3">
    <citation type="submission" date="2015-06" db="UniProtKB">
        <authorList>
            <consortium name="EnsemblProtists"/>
        </authorList>
    </citation>
    <scope>IDENTIFICATION</scope>
</reference>
<feature type="coiled-coil region" evidence="1">
    <location>
        <begin position="362"/>
        <end position="553"/>
    </location>
</feature>
<feature type="region of interest" description="Disordered" evidence="2">
    <location>
        <begin position="594"/>
        <end position="644"/>
    </location>
</feature>
<dbReference type="GO" id="GO:0005815">
    <property type="term" value="C:microtubule organizing center"/>
    <property type="evidence" value="ECO:0007669"/>
    <property type="project" value="TreeGrafter"/>
</dbReference>
<accession>L1JK29</accession>
<dbReference type="PROSITE" id="PS50004">
    <property type="entry name" value="C2"/>
    <property type="match status" value="1"/>
</dbReference>
<dbReference type="OrthoDB" id="332250at2759"/>
<dbReference type="GeneID" id="17305489"/>
<dbReference type="Proteomes" id="UP000011087">
    <property type="component" value="Unassembled WGS sequence"/>
</dbReference>
<dbReference type="RefSeq" id="XP_005835848.1">
    <property type="nucleotide sequence ID" value="XM_005835791.1"/>
</dbReference>
<protein>
    <recommendedName>
        <fullName evidence="3">C2 domain-containing protein</fullName>
    </recommendedName>
</protein>
<dbReference type="KEGG" id="gtt:GUITHDRAFT_105492"/>
<dbReference type="PANTHER" id="PTHR21574:SF0">
    <property type="entry name" value="CENTROSOMAL PROTEIN OF 120 KDA"/>
    <property type="match status" value="1"/>
</dbReference>
<sequence length="685" mass="78179">MFNYNFERATWADKKRSILQALEYHDDSRGIRKFSLVIDLKEVRNLSNAQQTVYIRYSLPNVGFKPPILTNPPIDIVRHSKAVLKNGFSKFDFELDIEGVAESLSDSVKIELWSRNSFANDKLLALGDLNLWFLFRPDDVSQWHGRSEWIGEVRLLQVNEQSAKEVLSKGIGAVQVKCSGTVAFVVTVKLEFFDLGPLEHTSGFEPSDAPLALPHDTFLHADTGERAEFAQGHISTSETVDTQTALEDKSRKPWSRQGEEAREELMEHHSVSLEAQASATRHENGRADAENNDSKRSRSTETNTRVCIVDEAKERLINPLELEAFKREKIAILESEFRKHESLRQNAIKKKLEELAGLERTLKKGLIELEARERRLALAEEEAEMRQRSANSLLEQRRTELQEARRRMREEVAHDMNMAEAKRKDLSEQLQSLQVRLKESEDRNTRLDVELQKLKNAQRNTSEAQLMIEVASLKAKNEELSDKLIQAEQRHVACKEQLAKSLKVLSRKRDEEHEKELESMKLLLHAREESQEIRAERQTLDDLRRQIEALKSDSDAFPVGSWKPRELSSTCHAPISDGSALDFRSKPIAIGSIPEEEEESALDAGAAAQRDDFRDATRGDKGHELSPRGQGNDQTARATALSEDLSRLMDERDALLRTGMYTDEDEVIQEIGRHIQQIQEELEDL</sequence>
<evidence type="ECO:0000313" key="4">
    <source>
        <dbReference type="EMBL" id="EKX48868.1"/>
    </source>
</evidence>
<dbReference type="InterPro" id="IPR000008">
    <property type="entry name" value="C2_dom"/>
</dbReference>
<organism evidence="4">
    <name type="scientific">Guillardia theta (strain CCMP2712)</name>
    <name type="common">Cryptophyte</name>
    <dbReference type="NCBI Taxonomy" id="905079"/>
    <lineage>
        <taxon>Eukaryota</taxon>
        <taxon>Cryptophyceae</taxon>
        <taxon>Pyrenomonadales</taxon>
        <taxon>Geminigeraceae</taxon>
        <taxon>Guillardia</taxon>
    </lineage>
</organism>
<feature type="compositionally biased region" description="Basic and acidic residues" evidence="2">
    <location>
        <begin position="280"/>
        <end position="299"/>
    </location>
</feature>
<dbReference type="PaxDb" id="55529-EKX48868"/>
<dbReference type="STRING" id="905079.L1JK29"/>
<feature type="compositionally biased region" description="Polar residues" evidence="2">
    <location>
        <begin position="233"/>
        <end position="245"/>
    </location>
</feature>